<dbReference type="Pfam" id="PF14845">
    <property type="entry name" value="Glycohydro_20b2"/>
    <property type="match status" value="1"/>
</dbReference>
<dbReference type="InterPro" id="IPR029018">
    <property type="entry name" value="Hex-like_dom2"/>
</dbReference>
<evidence type="ECO:0000259" key="11">
    <source>
        <dbReference type="Pfam" id="PF14845"/>
    </source>
</evidence>
<dbReference type="GO" id="GO:0005975">
    <property type="term" value="P:carbohydrate metabolic process"/>
    <property type="evidence" value="ECO:0007669"/>
    <property type="project" value="InterPro"/>
</dbReference>
<dbReference type="Gene3D" id="3.30.379.10">
    <property type="entry name" value="Chitobiase/beta-hexosaminidase domain 2-like"/>
    <property type="match status" value="1"/>
</dbReference>
<evidence type="ECO:0000256" key="6">
    <source>
        <dbReference type="ARBA" id="ARBA00023295"/>
    </source>
</evidence>
<evidence type="ECO:0000256" key="9">
    <source>
        <dbReference type="SAM" id="SignalP"/>
    </source>
</evidence>
<dbReference type="STRING" id="1016849.A0A0D1VX13"/>
<dbReference type="FunFam" id="3.20.20.80:FF:000063">
    <property type="entry name" value="Beta-hexosaminidase"/>
    <property type="match status" value="1"/>
</dbReference>
<organism evidence="12 13">
    <name type="scientific">Exophiala sideris</name>
    <dbReference type="NCBI Taxonomy" id="1016849"/>
    <lineage>
        <taxon>Eukaryota</taxon>
        <taxon>Fungi</taxon>
        <taxon>Dikarya</taxon>
        <taxon>Ascomycota</taxon>
        <taxon>Pezizomycotina</taxon>
        <taxon>Eurotiomycetes</taxon>
        <taxon>Chaetothyriomycetidae</taxon>
        <taxon>Chaetothyriales</taxon>
        <taxon>Herpotrichiellaceae</taxon>
        <taxon>Exophiala</taxon>
    </lineage>
</organism>
<feature type="active site" description="Proton donor" evidence="8">
    <location>
        <position position="346"/>
    </location>
</feature>
<dbReference type="HOGENOM" id="CLU_007082_0_2_1"/>
<dbReference type="PIRSF" id="PIRSF001093">
    <property type="entry name" value="B-hxosamndse_ab_euk"/>
    <property type="match status" value="1"/>
</dbReference>
<feature type="domain" description="Glycoside hydrolase family 20 catalytic" evidence="10">
    <location>
        <begin position="182"/>
        <end position="543"/>
    </location>
</feature>
<evidence type="ECO:0000256" key="8">
    <source>
        <dbReference type="PIRSR" id="PIRSR001093-1"/>
    </source>
</evidence>
<dbReference type="Pfam" id="PF00728">
    <property type="entry name" value="Glyco_hydro_20"/>
    <property type="match status" value="1"/>
</dbReference>
<name>A0A0D1VX13_9EURO</name>
<keyword evidence="4 7" id="KW-0378">Hydrolase</keyword>
<dbReference type="GO" id="GO:0016231">
    <property type="term" value="F:beta-N-acetylglucosaminidase activity"/>
    <property type="evidence" value="ECO:0007669"/>
    <property type="project" value="TreeGrafter"/>
</dbReference>
<reference evidence="12 13" key="1">
    <citation type="submission" date="2015-01" db="EMBL/GenBank/DDBJ databases">
        <title>The Genome Sequence of Exophiala sideris CBS121828.</title>
        <authorList>
            <consortium name="The Broad Institute Genomics Platform"/>
            <person name="Cuomo C."/>
            <person name="de Hoog S."/>
            <person name="Gorbushina A."/>
            <person name="Stielow B."/>
            <person name="Teixiera M."/>
            <person name="Abouelleil A."/>
            <person name="Chapman S.B."/>
            <person name="Priest M."/>
            <person name="Young S.K."/>
            <person name="Wortman J."/>
            <person name="Nusbaum C."/>
            <person name="Birren B."/>
        </authorList>
    </citation>
    <scope>NUCLEOTIDE SEQUENCE [LARGE SCALE GENOMIC DNA]</scope>
    <source>
        <strain evidence="12 13">CBS 121828</strain>
    </source>
</reference>
<gene>
    <name evidence="12" type="ORF">PV11_08311</name>
</gene>
<dbReference type="Gene3D" id="3.20.20.80">
    <property type="entry name" value="Glycosidases"/>
    <property type="match status" value="1"/>
</dbReference>
<dbReference type="InterPro" id="IPR029019">
    <property type="entry name" value="HEX_eukaryotic_N"/>
</dbReference>
<protein>
    <recommendedName>
        <fullName evidence="7">Beta-hexosaminidase</fullName>
        <ecNumber evidence="7">3.2.1.52</ecNumber>
    </recommendedName>
</protein>
<feature type="domain" description="Beta-hexosaminidase eukaryotic type N-terminal" evidence="11">
    <location>
        <begin position="27"/>
        <end position="159"/>
    </location>
</feature>
<dbReference type="OrthoDB" id="428480at2759"/>
<sequence>MRSCATKLTALLAGVFVSSTNAVKVNPLPAPQSITWGSSGPIEVVNNVTLTTSSSQLINDAWNRAWTTITTLKWVPQAVEAPIATYAAFPTGAASSRKVRRACPALTQISLTVSDETADLQQGVDESYTLSITPYSPTVNITAGTVWGALHAFTTLQQIIISNGNGGLMVEEPVYISDYPNYPYRGAMIDTGRNFISLPKVLEQIDGLALSKMNVLHWHLVDAQSWPVQMQVYPQMTEGAYSPQDTYSHDDIRGVITYARARGVRIIPETDMPGHASQGYISIDPSIVACANSWWSNDVWAYHTAVEPNPGQLDILNNKTYEVVGNVFGELAGLFTDNFYHVGADELQEGCYNFSSAVQEFFASNTSRTYNDLVQVWVDRAIPVFRATANKTLMMWEDIINATPHAWTLPQNIILQTWNNGLENIQNLTAMGYDIVVSSADFFYLDCGFGGWVTNDPRYNEMTNPNVSVPNFNYLGDGGSWCAPYKTWQRIYDYDFTLNLTAQQQSHVLGTEVPLWSEQVDDTVISNKMWPRAAAMAELAWSGNKDPVTGIKRTTEMTQRILNFREYLVANGVQAAPLVPKYCLQHPHACDLYYNQTVLAGYSTTQ</sequence>
<evidence type="ECO:0000313" key="12">
    <source>
        <dbReference type="EMBL" id="KIV80835.1"/>
    </source>
</evidence>
<dbReference type="PANTHER" id="PTHR22600">
    <property type="entry name" value="BETA-HEXOSAMINIDASE"/>
    <property type="match status" value="1"/>
</dbReference>
<dbReference type="InterPro" id="IPR025705">
    <property type="entry name" value="Beta_hexosaminidase_sua/sub"/>
</dbReference>
<keyword evidence="6 7" id="KW-0326">Glycosidase</keyword>
<comment type="similarity">
    <text evidence="2 7">Belongs to the glycosyl hydrolase 20 family.</text>
</comment>
<dbReference type="InterPro" id="IPR015883">
    <property type="entry name" value="Glyco_hydro_20_cat"/>
</dbReference>
<dbReference type="SUPFAM" id="SSF51445">
    <property type="entry name" value="(Trans)glycosidases"/>
    <property type="match status" value="1"/>
</dbReference>
<dbReference type="SUPFAM" id="SSF55545">
    <property type="entry name" value="beta-N-acetylhexosaminidase-like domain"/>
    <property type="match status" value="1"/>
</dbReference>
<dbReference type="GO" id="GO:0016020">
    <property type="term" value="C:membrane"/>
    <property type="evidence" value="ECO:0007669"/>
    <property type="project" value="TreeGrafter"/>
</dbReference>
<feature type="signal peptide" evidence="9">
    <location>
        <begin position="1"/>
        <end position="22"/>
    </location>
</feature>
<evidence type="ECO:0000256" key="2">
    <source>
        <dbReference type="ARBA" id="ARBA00006285"/>
    </source>
</evidence>
<dbReference type="EC" id="3.2.1.52" evidence="7"/>
<feature type="chain" id="PRO_5002245787" description="Beta-hexosaminidase" evidence="9">
    <location>
        <begin position="23"/>
        <end position="606"/>
    </location>
</feature>
<keyword evidence="5" id="KW-0325">Glycoprotein</keyword>
<evidence type="ECO:0000256" key="4">
    <source>
        <dbReference type="ARBA" id="ARBA00022801"/>
    </source>
</evidence>
<evidence type="ECO:0000259" key="10">
    <source>
        <dbReference type="Pfam" id="PF00728"/>
    </source>
</evidence>
<evidence type="ECO:0000256" key="1">
    <source>
        <dbReference type="ARBA" id="ARBA00001231"/>
    </source>
</evidence>
<evidence type="ECO:0000313" key="13">
    <source>
        <dbReference type="Proteomes" id="UP000053599"/>
    </source>
</evidence>
<proteinExistence type="inferred from homology"/>
<dbReference type="InterPro" id="IPR017853">
    <property type="entry name" value="GH"/>
</dbReference>
<keyword evidence="3 9" id="KW-0732">Signal</keyword>
<dbReference type="PANTHER" id="PTHR22600:SF26">
    <property type="entry name" value="BETA-N-ACETYLHEXOSAMINIDASE"/>
    <property type="match status" value="1"/>
</dbReference>
<evidence type="ECO:0000256" key="7">
    <source>
        <dbReference type="PIRNR" id="PIRNR001093"/>
    </source>
</evidence>
<dbReference type="GO" id="GO:0030203">
    <property type="term" value="P:glycosaminoglycan metabolic process"/>
    <property type="evidence" value="ECO:0007669"/>
    <property type="project" value="TreeGrafter"/>
</dbReference>
<comment type="catalytic activity">
    <reaction evidence="1 7">
        <text>Hydrolysis of terminal non-reducing N-acetyl-D-hexosamine residues in N-acetyl-beta-D-hexosaminides.</text>
        <dbReference type="EC" id="3.2.1.52"/>
    </reaction>
</comment>
<dbReference type="AlphaFoldDB" id="A0A0D1VX13"/>
<evidence type="ECO:0000256" key="3">
    <source>
        <dbReference type="ARBA" id="ARBA00022729"/>
    </source>
</evidence>
<dbReference type="EMBL" id="KN846953">
    <property type="protein sequence ID" value="KIV80835.1"/>
    <property type="molecule type" value="Genomic_DNA"/>
</dbReference>
<evidence type="ECO:0000256" key="5">
    <source>
        <dbReference type="ARBA" id="ARBA00023180"/>
    </source>
</evidence>
<accession>A0A0D1VX13</accession>
<dbReference type="PRINTS" id="PR00738">
    <property type="entry name" value="GLHYDRLASE20"/>
</dbReference>
<dbReference type="Proteomes" id="UP000053599">
    <property type="component" value="Unassembled WGS sequence"/>
</dbReference>